<feature type="compositionally biased region" description="Pro residues" evidence="1">
    <location>
        <begin position="64"/>
        <end position="80"/>
    </location>
</feature>
<evidence type="ECO:0000256" key="1">
    <source>
        <dbReference type="SAM" id="MobiDB-lite"/>
    </source>
</evidence>
<proteinExistence type="predicted"/>
<evidence type="ECO:0000313" key="4">
    <source>
        <dbReference type="Proteomes" id="UP001151760"/>
    </source>
</evidence>
<feature type="domain" description="Reverse transcriptase Ty1/copia-type" evidence="2">
    <location>
        <begin position="138"/>
        <end position="237"/>
    </location>
</feature>
<dbReference type="CDD" id="cd09272">
    <property type="entry name" value="RNase_HI_RT_Ty1"/>
    <property type="match status" value="1"/>
</dbReference>
<name>A0ABQ5EY10_9ASTR</name>
<evidence type="ECO:0000259" key="2">
    <source>
        <dbReference type="Pfam" id="PF07727"/>
    </source>
</evidence>
<reference evidence="3" key="1">
    <citation type="journal article" date="2022" name="Int. J. Mol. Sci.">
        <title>Draft Genome of Tanacetum Coccineum: Genomic Comparison of Closely Related Tanacetum-Family Plants.</title>
        <authorList>
            <person name="Yamashiro T."/>
            <person name="Shiraishi A."/>
            <person name="Nakayama K."/>
            <person name="Satake H."/>
        </authorList>
    </citation>
    <scope>NUCLEOTIDE SEQUENCE</scope>
</reference>
<accession>A0ABQ5EY10</accession>
<feature type="region of interest" description="Disordered" evidence="1">
    <location>
        <begin position="1"/>
        <end position="87"/>
    </location>
</feature>
<organism evidence="3 4">
    <name type="scientific">Tanacetum coccineum</name>
    <dbReference type="NCBI Taxonomy" id="301880"/>
    <lineage>
        <taxon>Eukaryota</taxon>
        <taxon>Viridiplantae</taxon>
        <taxon>Streptophyta</taxon>
        <taxon>Embryophyta</taxon>
        <taxon>Tracheophyta</taxon>
        <taxon>Spermatophyta</taxon>
        <taxon>Magnoliopsida</taxon>
        <taxon>eudicotyledons</taxon>
        <taxon>Gunneridae</taxon>
        <taxon>Pentapetalae</taxon>
        <taxon>asterids</taxon>
        <taxon>campanulids</taxon>
        <taxon>Asterales</taxon>
        <taxon>Asteraceae</taxon>
        <taxon>Asteroideae</taxon>
        <taxon>Anthemideae</taxon>
        <taxon>Anthemidinae</taxon>
        <taxon>Tanacetum</taxon>
    </lineage>
</organism>
<keyword evidence="4" id="KW-1185">Reference proteome</keyword>
<dbReference type="Pfam" id="PF07727">
    <property type="entry name" value="RVT_2"/>
    <property type="match status" value="1"/>
</dbReference>
<feature type="compositionally biased region" description="Polar residues" evidence="1">
    <location>
        <begin position="1"/>
        <end position="10"/>
    </location>
</feature>
<evidence type="ECO:0000313" key="3">
    <source>
        <dbReference type="EMBL" id="GJT55447.1"/>
    </source>
</evidence>
<dbReference type="InterPro" id="IPR013103">
    <property type="entry name" value="RVT_2"/>
</dbReference>
<protein>
    <submittedName>
        <fullName evidence="3">Ribonuclease H-like domain-containing protein</fullName>
    </submittedName>
</protein>
<dbReference type="InterPro" id="IPR043502">
    <property type="entry name" value="DNA/RNA_pol_sf"/>
</dbReference>
<feature type="compositionally biased region" description="Low complexity" evidence="1">
    <location>
        <begin position="27"/>
        <end position="45"/>
    </location>
</feature>
<dbReference type="EMBL" id="BQNB010016757">
    <property type="protein sequence ID" value="GJT55447.1"/>
    <property type="molecule type" value="Genomic_DNA"/>
</dbReference>
<dbReference type="PANTHER" id="PTHR11439:SF524">
    <property type="entry name" value="RNA-DIRECTED DNA POLYMERASE, PROTEIN KINASE RLK-PELLE-DLSV FAMILY"/>
    <property type="match status" value="1"/>
</dbReference>
<sequence length="511" mass="57064">MTPTQPSSYQFLDDNLDTSPIALRLLTTPTSPQQTPQTTPQATPQTTPPTPIPTPSPLNTTLPPNTPPSKIPPPPPPPPHTSQHPMITRSKVRTVKLTPNTTSMLPPPPPSLSLLSMPYEILTGNKLCVMNIKLSLTMKLGRYKARLVANGRSQQQGIDCDETFNHVVKPATIRTVLSLSVSRQWPIHQLDVKNALLHGHLTETVYMHQPPGFTDSAYPDYVCLLQKPLYGLKQASSLVSAIFQLCYSTTRTPTGMFLSQSKYAIEILERANMLKCNPCKTPVDTEKKLGPDGLLVTDPTLYRSLAGALQYLTFTRPDLSYVVQQLCLYMHDPREPHLAALKRVLRYIRGTTDLGLQLYQSSTSQLISYTDADWAGCPATRRSTSGYCVFLGDNLLSWSSKRQHTLSRSSVEAEYRGVANVVAETGWIRNLLRELQAPLFTATLVYCDKVSVVYMSANPMQHQRTKHIEIDIHFVRDKVATGHIRVLHVPSRYQYADIFTNGLPYPLFADF</sequence>
<dbReference type="Proteomes" id="UP001151760">
    <property type="component" value="Unassembled WGS sequence"/>
</dbReference>
<comment type="caution">
    <text evidence="3">The sequence shown here is derived from an EMBL/GenBank/DDBJ whole genome shotgun (WGS) entry which is preliminary data.</text>
</comment>
<gene>
    <name evidence="3" type="ORF">Tco_0990501</name>
</gene>
<reference evidence="3" key="2">
    <citation type="submission" date="2022-01" db="EMBL/GenBank/DDBJ databases">
        <authorList>
            <person name="Yamashiro T."/>
            <person name="Shiraishi A."/>
            <person name="Satake H."/>
            <person name="Nakayama K."/>
        </authorList>
    </citation>
    <scope>NUCLEOTIDE SEQUENCE</scope>
</reference>
<feature type="compositionally biased region" description="Pro residues" evidence="1">
    <location>
        <begin position="46"/>
        <end position="56"/>
    </location>
</feature>
<dbReference type="SUPFAM" id="SSF56672">
    <property type="entry name" value="DNA/RNA polymerases"/>
    <property type="match status" value="1"/>
</dbReference>
<dbReference type="PRINTS" id="PR01217">
    <property type="entry name" value="PRICHEXTENSN"/>
</dbReference>
<dbReference type="PANTHER" id="PTHR11439">
    <property type="entry name" value="GAG-POL-RELATED RETROTRANSPOSON"/>
    <property type="match status" value="1"/>
</dbReference>